<proteinExistence type="predicted"/>
<dbReference type="eggNOG" id="ENOG5031BE0">
    <property type="taxonomic scope" value="Bacteria"/>
</dbReference>
<dbReference type="EMBL" id="CP000878">
    <property type="protein sequence ID" value="ABX08738.1"/>
    <property type="molecule type" value="Genomic_DNA"/>
</dbReference>
<dbReference type="Proteomes" id="UP000000788">
    <property type="component" value="Chromosome"/>
</dbReference>
<gene>
    <name evidence="1" type="ordered locus">P9211_08071</name>
</gene>
<evidence type="ECO:0000313" key="2">
    <source>
        <dbReference type="Proteomes" id="UP000000788"/>
    </source>
</evidence>
<reference evidence="1 2" key="1">
    <citation type="journal article" date="2007" name="PLoS Genet.">
        <title>Patterns and implications of gene gain and loss in the evolution of Prochlorococcus.</title>
        <authorList>
            <person name="Kettler G.C."/>
            <person name="Martiny A.C."/>
            <person name="Huang K."/>
            <person name="Zucker J."/>
            <person name="Coleman M.L."/>
            <person name="Rodrigue S."/>
            <person name="Chen F."/>
            <person name="Lapidus A."/>
            <person name="Ferriera S."/>
            <person name="Johnson J."/>
            <person name="Steglich C."/>
            <person name="Church G.M."/>
            <person name="Richardson P."/>
            <person name="Chisholm S.W."/>
        </authorList>
    </citation>
    <scope>NUCLEOTIDE SEQUENCE [LARGE SCALE GENOMIC DNA]</scope>
    <source>
        <strain evidence="2">MIT 9211</strain>
    </source>
</reference>
<dbReference type="HOGENOM" id="CLU_169662_0_0_3"/>
<organism evidence="1 2">
    <name type="scientific">Prochlorococcus marinus (strain MIT 9211)</name>
    <dbReference type="NCBI Taxonomy" id="93059"/>
    <lineage>
        <taxon>Bacteria</taxon>
        <taxon>Bacillati</taxon>
        <taxon>Cyanobacteriota</taxon>
        <taxon>Cyanophyceae</taxon>
        <taxon>Synechococcales</taxon>
        <taxon>Prochlorococcaceae</taxon>
        <taxon>Prochlorococcus</taxon>
    </lineage>
</organism>
<name>A9BA76_PROM4</name>
<dbReference type="KEGG" id="pmj:P9211_08071"/>
<dbReference type="AlphaFoldDB" id="A9BA76"/>
<sequence>MKLPMSKTILVISIIILLFIQLAKPALATPSQKFREYMEIWTENSELASKYLKEAENEFKQGDELEGCVNQRKAAIYGIKGTESLIKAFEISGSTNDLSNIESGLAKWKELRDFC</sequence>
<evidence type="ECO:0000313" key="1">
    <source>
        <dbReference type="EMBL" id="ABX08738.1"/>
    </source>
</evidence>
<protein>
    <submittedName>
        <fullName evidence="1">Uncharacterized protein</fullName>
    </submittedName>
</protein>
<accession>A9BA76</accession>
<keyword evidence="2" id="KW-1185">Reference proteome</keyword>